<evidence type="ECO:0000256" key="1">
    <source>
        <dbReference type="ARBA" id="ARBA00006545"/>
    </source>
</evidence>
<accession>A0A8E0VIB3</accession>
<dbReference type="GO" id="GO:0006623">
    <property type="term" value="P:protein targeting to vacuole"/>
    <property type="evidence" value="ECO:0007669"/>
    <property type="project" value="TreeGrafter"/>
</dbReference>
<dbReference type="PANTHER" id="PTHR16166:SF93">
    <property type="entry name" value="INTERMEMBRANE LIPID TRANSFER PROTEIN VPS13"/>
    <property type="match status" value="1"/>
</dbReference>
<feature type="compositionally biased region" description="Acidic residues" evidence="3">
    <location>
        <begin position="349"/>
        <end position="366"/>
    </location>
</feature>
<evidence type="ECO:0000256" key="3">
    <source>
        <dbReference type="SAM" id="MobiDB-lite"/>
    </source>
</evidence>
<evidence type="ECO:0000256" key="2">
    <source>
        <dbReference type="ARBA" id="ARBA00022448"/>
    </source>
</evidence>
<dbReference type="GO" id="GO:0045053">
    <property type="term" value="P:protein retention in Golgi apparatus"/>
    <property type="evidence" value="ECO:0007669"/>
    <property type="project" value="TreeGrafter"/>
</dbReference>
<comment type="caution">
    <text evidence="5">The sequence shown here is derived from an EMBL/GenBank/DDBJ whole genome shotgun (WGS) entry which is preliminary data.</text>
</comment>
<dbReference type="Proteomes" id="UP000728185">
    <property type="component" value="Unassembled WGS sequence"/>
</dbReference>
<dbReference type="InterPro" id="IPR026854">
    <property type="entry name" value="VPS13_N"/>
</dbReference>
<feature type="region of interest" description="Disordered" evidence="3">
    <location>
        <begin position="349"/>
        <end position="395"/>
    </location>
</feature>
<dbReference type="EMBL" id="LUCM01007468">
    <property type="protein sequence ID" value="KAA0189889.1"/>
    <property type="molecule type" value="Genomic_DNA"/>
</dbReference>
<evidence type="ECO:0000313" key="6">
    <source>
        <dbReference type="Proteomes" id="UP000728185"/>
    </source>
</evidence>
<reference evidence="5" key="1">
    <citation type="submission" date="2019-05" db="EMBL/GenBank/DDBJ databases">
        <title>Annotation for the trematode Fasciolopsis buski.</title>
        <authorList>
            <person name="Choi Y.-J."/>
        </authorList>
    </citation>
    <scope>NUCLEOTIDE SEQUENCE</scope>
    <source>
        <strain evidence="5">HT</strain>
        <tissue evidence="5">Whole worm</tissue>
    </source>
</reference>
<evidence type="ECO:0000259" key="4">
    <source>
        <dbReference type="Pfam" id="PF12624"/>
    </source>
</evidence>
<protein>
    <recommendedName>
        <fullName evidence="4">Chorein N-terminal domain-containing protein</fullName>
    </recommendedName>
</protein>
<evidence type="ECO:0000313" key="5">
    <source>
        <dbReference type="EMBL" id="KAA0189889.1"/>
    </source>
</evidence>
<name>A0A8E0VIB3_9TREM</name>
<dbReference type="PANTHER" id="PTHR16166">
    <property type="entry name" value="VACUOLAR PROTEIN SORTING-ASSOCIATED PROTEIN VPS13"/>
    <property type="match status" value="1"/>
</dbReference>
<gene>
    <name evidence="5" type="ORF">FBUS_11172</name>
</gene>
<dbReference type="InterPro" id="IPR026847">
    <property type="entry name" value="VPS13"/>
</dbReference>
<dbReference type="AlphaFoldDB" id="A0A8E0VIB3"/>
<feature type="non-terminal residue" evidence="5">
    <location>
        <position position="1"/>
    </location>
</feature>
<sequence length="395" mass="44678">VKIRLDSLEAIGARRTQKQADLAKSCAPPILFTSRVTLPDPAHKGSGQLLLIDFQKNPLDRHADQCICVQADPLQFVYDAWTINKIVYFLKPPKDIRLHELSSQVLSSLEDVKEVTVSGLRHLSARRIYTEVMIDVKPSYFILPDAGVYRNNCRLLLVDLGSLTVRSVPNQPLRENISRIRRPKLIEKTGATEDSTNSQRIRAALKATFDELKESAYDKYDIIVSSVQVIMVEEIQMFPYSRSFLIFKMQLKVAFSPNRILLDGCLPLFRVDLTDEVLKSLFELVSNMPFPEPDQRLTTPEKPEEVLKDAVILTSDRSFLTRDALRAARRLERSSSESTVSSWLSETLIDLEEEDEDEEVDVEDDLPGGRTAKLSGPSVDSTEIEDLRTRANTVS</sequence>
<proteinExistence type="inferred from homology"/>
<feature type="domain" description="Chorein N-terminal" evidence="4">
    <location>
        <begin position="42"/>
        <end position="238"/>
    </location>
</feature>
<keyword evidence="6" id="KW-1185">Reference proteome</keyword>
<comment type="similarity">
    <text evidence="1">Belongs to the VPS13 family.</text>
</comment>
<keyword evidence="2" id="KW-0813">Transport</keyword>
<dbReference type="Pfam" id="PF12624">
    <property type="entry name" value="VPS13_N"/>
    <property type="match status" value="1"/>
</dbReference>
<dbReference type="OrthoDB" id="6273432at2759"/>
<organism evidence="5 6">
    <name type="scientific">Fasciolopsis buskii</name>
    <dbReference type="NCBI Taxonomy" id="27845"/>
    <lineage>
        <taxon>Eukaryota</taxon>
        <taxon>Metazoa</taxon>
        <taxon>Spiralia</taxon>
        <taxon>Lophotrochozoa</taxon>
        <taxon>Platyhelminthes</taxon>
        <taxon>Trematoda</taxon>
        <taxon>Digenea</taxon>
        <taxon>Plagiorchiida</taxon>
        <taxon>Echinostomata</taxon>
        <taxon>Echinostomatoidea</taxon>
        <taxon>Fasciolidae</taxon>
        <taxon>Fasciolopsis</taxon>
    </lineage>
</organism>